<organism evidence="1">
    <name type="scientific">marine sediment metagenome</name>
    <dbReference type="NCBI Taxonomy" id="412755"/>
    <lineage>
        <taxon>unclassified sequences</taxon>
        <taxon>metagenomes</taxon>
        <taxon>ecological metagenomes</taxon>
    </lineage>
</organism>
<protein>
    <submittedName>
        <fullName evidence="1">Uncharacterized protein</fullName>
    </submittedName>
</protein>
<feature type="non-terminal residue" evidence="1">
    <location>
        <position position="134"/>
    </location>
</feature>
<sequence>MANERERVERLGKAGELEVIKILRRLGCRTRRSDIAAELPTYGWCFVEVKNKEPFSPGATGPPYWAQGLEIYEYDFYTDILKKKGMRCLFVVRDRHHEWVAQFLDVLHGEKFYIAGGVTPGYVMYYNLIHFIPL</sequence>
<evidence type="ECO:0000313" key="1">
    <source>
        <dbReference type="EMBL" id="GAJ09473.1"/>
    </source>
</evidence>
<dbReference type="AlphaFoldDB" id="X1TVY6"/>
<gene>
    <name evidence="1" type="ORF">S12H4_50875</name>
</gene>
<accession>X1TVY6</accession>
<dbReference type="EMBL" id="BARW01032090">
    <property type="protein sequence ID" value="GAJ09473.1"/>
    <property type="molecule type" value="Genomic_DNA"/>
</dbReference>
<name>X1TVY6_9ZZZZ</name>
<comment type="caution">
    <text evidence="1">The sequence shown here is derived from an EMBL/GenBank/DDBJ whole genome shotgun (WGS) entry which is preliminary data.</text>
</comment>
<proteinExistence type="predicted"/>
<reference evidence="1" key="1">
    <citation type="journal article" date="2014" name="Front. Microbiol.">
        <title>High frequency of phylogenetically diverse reductive dehalogenase-homologous genes in deep subseafloor sedimentary metagenomes.</title>
        <authorList>
            <person name="Kawai M."/>
            <person name="Futagami T."/>
            <person name="Toyoda A."/>
            <person name="Takaki Y."/>
            <person name="Nishi S."/>
            <person name="Hori S."/>
            <person name="Arai W."/>
            <person name="Tsubouchi T."/>
            <person name="Morono Y."/>
            <person name="Uchiyama I."/>
            <person name="Ito T."/>
            <person name="Fujiyama A."/>
            <person name="Inagaki F."/>
            <person name="Takami H."/>
        </authorList>
    </citation>
    <scope>NUCLEOTIDE SEQUENCE</scope>
    <source>
        <strain evidence="1">Expedition CK06-06</strain>
    </source>
</reference>